<organism evidence="13 14">
    <name type="scientific">Candidatus Gallacutalibacter pullicola</name>
    <dbReference type="NCBI Taxonomy" id="2840830"/>
    <lineage>
        <taxon>Bacteria</taxon>
        <taxon>Bacillati</taxon>
        <taxon>Bacillota</taxon>
        <taxon>Clostridia</taxon>
        <taxon>Eubacteriales</taxon>
        <taxon>Candidatus Gallacutalibacter</taxon>
    </lineage>
</organism>
<dbReference type="GO" id="GO:0051539">
    <property type="term" value="F:4 iron, 4 sulfur cluster binding"/>
    <property type="evidence" value="ECO:0007669"/>
    <property type="project" value="UniProtKB-KW"/>
</dbReference>
<keyword evidence="5" id="KW-0004">4Fe-4S</keyword>
<dbReference type="PIRSF" id="PIRSF000368">
    <property type="entry name" value="NrdG"/>
    <property type="match status" value="1"/>
</dbReference>
<dbReference type="InterPro" id="IPR034457">
    <property type="entry name" value="Organic_radical-activating"/>
</dbReference>
<dbReference type="InterPro" id="IPR058240">
    <property type="entry name" value="rSAM_sf"/>
</dbReference>
<evidence type="ECO:0000256" key="10">
    <source>
        <dbReference type="ARBA" id="ARBA00023014"/>
    </source>
</evidence>
<evidence type="ECO:0000256" key="9">
    <source>
        <dbReference type="ARBA" id="ARBA00023004"/>
    </source>
</evidence>
<evidence type="ECO:0000313" key="14">
    <source>
        <dbReference type="Proteomes" id="UP000886785"/>
    </source>
</evidence>
<dbReference type="PANTHER" id="PTHR30352:SF2">
    <property type="entry name" value="ANAEROBIC RIBONUCLEOSIDE-TRIPHOSPHATE REDUCTASE-ACTIVATING PROTEIN"/>
    <property type="match status" value="1"/>
</dbReference>
<dbReference type="GO" id="GO:0043365">
    <property type="term" value="F:[formate-C-acetyltransferase]-activating enzyme activity"/>
    <property type="evidence" value="ECO:0007669"/>
    <property type="project" value="InterPro"/>
</dbReference>
<keyword evidence="7" id="KW-0479">Metal-binding</keyword>
<evidence type="ECO:0000256" key="2">
    <source>
        <dbReference type="ARBA" id="ARBA00003852"/>
    </source>
</evidence>
<name>A0A9D1J2I4_9FIRM</name>
<comment type="catalytic activity">
    <reaction evidence="11">
        <text>glycyl-[protein] + reduced [flavodoxin] + S-adenosyl-L-methionine = glycin-2-yl radical-[protein] + semiquinone [flavodoxin] + 5'-deoxyadenosine + L-methionine + H(+)</text>
        <dbReference type="Rhea" id="RHEA:61976"/>
        <dbReference type="Rhea" id="RHEA-COMP:10622"/>
        <dbReference type="Rhea" id="RHEA-COMP:14480"/>
        <dbReference type="Rhea" id="RHEA-COMP:15993"/>
        <dbReference type="Rhea" id="RHEA-COMP:15994"/>
        <dbReference type="ChEBI" id="CHEBI:15378"/>
        <dbReference type="ChEBI" id="CHEBI:17319"/>
        <dbReference type="ChEBI" id="CHEBI:29947"/>
        <dbReference type="ChEBI" id="CHEBI:32722"/>
        <dbReference type="ChEBI" id="CHEBI:57618"/>
        <dbReference type="ChEBI" id="CHEBI:57844"/>
        <dbReference type="ChEBI" id="CHEBI:59789"/>
        <dbReference type="ChEBI" id="CHEBI:140311"/>
    </reaction>
</comment>
<accession>A0A9D1J2I4</accession>
<dbReference type="GO" id="GO:0046872">
    <property type="term" value="F:metal ion binding"/>
    <property type="evidence" value="ECO:0007669"/>
    <property type="project" value="UniProtKB-KW"/>
</dbReference>
<keyword evidence="9" id="KW-0408">Iron</keyword>
<keyword evidence="8 12" id="KW-0560">Oxidoreductase</keyword>
<dbReference type="GO" id="GO:0004748">
    <property type="term" value="F:ribonucleoside-diphosphate reductase activity, thioredoxin disulfide as acceptor"/>
    <property type="evidence" value="ECO:0007669"/>
    <property type="project" value="TreeGrafter"/>
</dbReference>
<evidence type="ECO:0000256" key="4">
    <source>
        <dbReference type="ARBA" id="ARBA00014281"/>
    </source>
</evidence>
<sequence>MGEQLRISGVVPESIVDGRGFRFTIFTQGCPHHCPGCHNPQTHDFSGGKLVDTDWLFQELKKDPLLKGVTFSGGEPFCQPGILARLAQRIHQETKLDVTVYTGWTLEELWGMQDPDIAALLNETDVLIDGRYVEAERDLSLLFRGSRNQRVIDMKASRAAGAPVLLQLDEPSA</sequence>
<dbReference type="EC" id="1.97.1.-" evidence="12"/>
<dbReference type="InterPro" id="IPR007197">
    <property type="entry name" value="rSAM"/>
</dbReference>
<evidence type="ECO:0000256" key="8">
    <source>
        <dbReference type="ARBA" id="ARBA00023002"/>
    </source>
</evidence>
<dbReference type="CDD" id="cd01335">
    <property type="entry name" value="Radical_SAM"/>
    <property type="match status" value="1"/>
</dbReference>
<dbReference type="InterPro" id="IPR001989">
    <property type="entry name" value="Radical_activat_CS"/>
</dbReference>
<reference evidence="13" key="2">
    <citation type="journal article" date="2021" name="PeerJ">
        <title>Extensive microbial diversity within the chicken gut microbiome revealed by metagenomics and culture.</title>
        <authorList>
            <person name="Gilroy R."/>
            <person name="Ravi A."/>
            <person name="Getino M."/>
            <person name="Pursley I."/>
            <person name="Horton D.L."/>
            <person name="Alikhan N.F."/>
            <person name="Baker D."/>
            <person name="Gharbi K."/>
            <person name="Hall N."/>
            <person name="Watson M."/>
            <person name="Adriaenssens E.M."/>
            <person name="Foster-Nyarko E."/>
            <person name="Jarju S."/>
            <person name="Secka A."/>
            <person name="Antonio M."/>
            <person name="Oren A."/>
            <person name="Chaudhuri R.R."/>
            <person name="La Ragione R."/>
            <person name="Hildebrand F."/>
            <person name="Pallen M.J."/>
        </authorList>
    </citation>
    <scope>NUCLEOTIDE SEQUENCE</scope>
    <source>
        <strain evidence="13">ChiSjej1B19-7085</strain>
    </source>
</reference>
<dbReference type="Gene3D" id="3.20.20.70">
    <property type="entry name" value="Aldolase class I"/>
    <property type="match status" value="1"/>
</dbReference>
<dbReference type="EMBL" id="DVHF01000139">
    <property type="protein sequence ID" value="HIR58164.1"/>
    <property type="molecule type" value="Genomic_DNA"/>
</dbReference>
<protein>
    <recommendedName>
        <fullName evidence="4 12">Anaerobic ribonucleoside-triphosphate reductase-activating protein</fullName>
        <ecNumber evidence="12">1.97.1.-</ecNumber>
    </recommendedName>
</protein>
<evidence type="ECO:0000256" key="12">
    <source>
        <dbReference type="PIRNR" id="PIRNR000368"/>
    </source>
</evidence>
<comment type="function">
    <text evidence="2 12">Activation of anaerobic ribonucleoside-triphosphate reductase under anaerobic conditions by generation of an organic free radical, using S-adenosylmethionine and reduced flavodoxin as cosubstrates to produce 5'-deoxy-adenosine.</text>
</comment>
<dbReference type="SFLD" id="SFLDF00299">
    <property type="entry name" value="anaerobic_ribonucleoside-triph"/>
    <property type="match status" value="1"/>
</dbReference>
<dbReference type="InterPro" id="IPR013785">
    <property type="entry name" value="Aldolase_TIM"/>
</dbReference>
<evidence type="ECO:0000256" key="6">
    <source>
        <dbReference type="ARBA" id="ARBA00022691"/>
    </source>
</evidence>
<reference evidence="13" key="1">
    <citation type="submission" date="2020-10" db="EMBL/GenBank/DDBJ databases">
        <authorList>
            <person name="Gilroy R."/>
        </authorList>
    </citation>
    <scope>NUCLEOTIDE SEQUENCE</scope>
    <source>
        <strain evidence="13">ChiSjej1B19-7085</strain>
    </source>
</reference>
<evidence type="ECO:0000313" key="13">
    <source>
        <dbReference type="EMBL" id="HIR58164.1"/>
    </source>
</evidence>
<dbReference type="Proteomes" id="UP000886785">
    <property type="component" value="Unassembled WGS sequence"/>
</dbReference>
<dbReference type="AlphaFoldDB" id="A0A9D1J2I4"/>
<evidence type="ECO:0000256" key="1">
    <source>
        <dbReference type="ARBA" id="ARBA00001966"/>
    </source>
</evidence>
<dbReference type="SFLD" id="SFLDG01066">
    <property type="entry name" value="organic_radical-activating_enz"/>
    <property type="match status" value="1"/>
</dbReference>
<dbReference type="SFLD" id="SFLDG01063">
    <property type="entry name" value="activating_enzymes__group_1"/>
    <property type="match status" value="1"/>
</dbReference>
<evidence type="ECO:0000256" key="3">
    <source>
        <dbReference type="ARBA" id="ARBA00009777"/>
    </source>
</evidence>
<comment type="caution">
    <text evidence="13">The sequence shown here is derived from an EMBL/GenBank/DDBJ whole genome shotgun (WGS) entry which is preliminary data.</text>
</comment>
<proteinExistence type="inferred from homology"/>
<dbReference type="SFLD" id="SFLDS00029">
    <property type="entry name" value="Radical_SAM"/>
    <property type="match status" value="1"/>
</dbReference>
<comment type="similarity">
    <text evidence="3 12">Belongs to the organic radical-activating enzymes family.</text>
</comment>
<evidence type="ECO:0000256" key="5">
    <source>
        <dbReference type="ARBA" id="ARBA00022485"/>
    </source>
</evidence>
<comment type="cofactor">
    <cofactor evidence="1">
        <name>[4Fe-4S] cluster</name>
        <dbReference type="ChEBI" id="CHEBI:49883"/>
    </cofactor>
</comment>
<keyword evidence="10" id="KW-0411">Iron-sulfur</keyword>
<dbReference type="PANTHER" id="PTHR30352">
    <property type="entry name" value="PYRUVATE FORMATE-LYASE-ACTIVATING ENZYME"/>
    <property type="match status" value="1"/>
</dbReference>
<dbReference type="Pfam" id="PF13353">
    <property type="entry name" value="Fer4_12"/>
    <property type="match status" value="1"/>
</dbReference>
<keyword evidence="6" id="KW-0949">S-adenosyl-L-methionine</keyword>
<dbReference type="InterPro" id="IPR012837">
    <property type="entry name" value="NrdG"/>
</dbReference>
<evidence type="ECO:0000256" key="11">
    <source>
        <dbReference type="ARBA" id="ARBA00047365"/>
    </source>
</evidence>
<dbReference type="NCBIfam" id="TIGR02491">
    <property type="entry name" value="NrdG"/>
    <property type="match status" value="1"/>
</dbReference>
<evidence type="ECO:0000256" key="7">
    <source>
        <dbReference type="ARBA" id="ARBA00022723"/>
    </source>
</evidence>
<dbReference type="SUPFAM" id="SSF102114">
    <property type="entry name" value="Radical SAM enzymes"/>
    <property type="match status" value="1"/>
</dbReference>
<gene>
    <name evidence="13" type="primary">nrdG</name>
    <name evidence="13" type="ORF">IAA54_10905</name>
</gene>
<dbReference type="PROSITE" id="PS01087">
    <property type="entry name" value="RADICAL_ACTIVATING"/>
    <property type="match status" value="1"/>
</dbReference>